<evidence type="ECO:0000313" key="2">
    <source>
        <dbReference type="Proteomes" id="UP000275846"/>
    </source>
</evidence>
<protein>
    <submittedName>
        <fullName evidence="1 3">Uncharacterized protein</fullName>
    </submittedName>
</protein>
<dbReference type="AlphaFoldDB" id="A0A183T1Z1"/>
<gene>
    <name evidence="1" type="ORF">SSLN_LOCUS10489</name>
</gene>
<proteinExistence type="predicted"/>
<reference evidence="3" key="1">
    <citation type="submission" date="2016-06" db="UniProtKB">
        <authorList>
            <consortium name="WormBaseParasite"/>
        </authorList>
    </citation>
    <scope>IDENTIFICATION</scope>
</reference>
<dbReference type="OrthoDB" id="6253168at2759"/>
<evidence type="ECO:0000313" key="1">
    <source>
        <dbReference type="EMBL" id="VDL96874.1"/>
    </source>
</evidence>
<organism evidence="3">
    <name type="scientific">Schistocephalus solidus</name>
    <name type="common">Tapeworm</name>
    <dbReference type="NCBI Taxonomy" id="70667"/>
    <lineage>
        <taxon>Eukaryota</taxon>
        <taxon>Metazoa</taxon>
        <taxon>Spiralia</taxon>
        <taxon>Lophotrochozoa</taxon>
        <taxon>Platyhelminthes</taxon>
        <taxon>Cestoda</taxon>
        <taxon>Eucestoda</taxon>
        <taxon>Diphyllobothriidea</taxon>
        <taxon>Diphyllobothriidae</taxon>
        <taxon>Schistocephalus</taxon>
    </lineage>
</organism>
<reference evidence="1 2" key="2">
    <citation type="submission" date="2018-11" db="EMBL/GenBank/DDBJ databases">
        <authorList>
            <consortium name="Pathogen Informatics"/>
        </authorList>
    </citation>
    <scope>NUCLEOTIDE SEQUENCE [LARGE SCALE GENOMIC DNA]</scope>
    <source>
        <strain evidence="1 2">NST_G2</strain>
    </source>
</reference>
<dbReference type="Proteomes" id="UP000275846">
    <property type="component" value="Unassembled WGS sequence"/>
</dbReference>
<keyword evidence="2" id="KW-1185">Reference proteome</keyword>
<dbReference type="EMBL" id="UYSU01035908">
    <property type="protein sequence ID" value="VDL96874.1"/>
    <property type="molecule type" value="Genomic_DNA"/>
</dbReference>
<sequence>MQLPEDLYLPNTYRKENVDTHASRLRRTLRVAFEEARLPLQEGKRQQKAYYDRLAHGTPYQAGDIIWMQNFAAPAGEPPKFNPASSGPYVGTRVLSDTSCLIHHHDRPFSDEFSVHFNHLKPGYHKGENADHSEMRASPSHMDDTQIVEPYLQVPPEGGYALPEVFNNEQQVEKLVEVPPEGESASKLVDAAEDSRVLL</sequence>
<name>A0A183T1Z1_SCHSO</name>
<dbReference type="WBParaSite" id="SSLN_0001089401-mRNA-1">
    <property type="protein sequence ID" value="SSLN_0001089401-mRNA-1"/>
    <property type="gene ID" value="SSLN_0001089401"/>
</dbReference>
<evidence type="ECO:0000313" key="3">
    <source>
        <dbReference type="WBParaSite" id="SSLN_0001089401-mRNA-1"/>
    </source>
</evidence>
<accession>A0A183T1Z1</accession>
<dbReference type="STRING" id="70667.A0A183T1Z1"/>